<feature type="transmembrane region" description="Helical" evidence="2">
    <location>
        <begin position="110"/>
        <end position="137"/>
    </location>
</feature>
<dbReference type="InterPro" id="IPR039672">
    <property type="entry name" value="MFS_2"/>
</dbReference>
<feature type="transmembrane region" description="Helical" evidence="2">
    <location>
        <begin position="17"/>
        <end position="42"/>
    </location>
</feature>
<sequence>MTPAVLTEPERPTRTRLLLFASGDFAFNLYWQSVMLFLLFYYTDAIRLPVETAALTYLIASIWDGIVNLIAGMVVDAGGARRGHSRWLVLGAAPLGLSFAVMYLPPPDIWWAAGAVLAGHILFRTAYAFVNVPYLAMSARISQDSGDRALVAGMRVLFGTAALFVVTQGLMRIGGGFAAGDVANVYFAAAIAFGIVGTILLVMVGITVRELPVADRARPPSLVACVASLAGNRAFLTLSAAMMAMVAASTVLNKSVLYYYKYLLNDEASGRDALGMMGLAGVVAVPIWILARRRLGNRGTWFLATTAGVAILATFAIARPGDTMTTHPFMMGLQMAMTGLNIIFWAMLPNTIEYGERTTGLRVEGTVFGVAALLQRVAIGAATGLLGVALGSVGYVANVPQGPATLEGIRWSIILLPIGFFALSGVLMWFNPLTRNAHAAIVAELTQRRESHAD</sequence>
<dbReference type="EMBL" id="JBDIZK010000006">
    <property type="protein sequence ID" value="MEN3747948.1"/>
    <property type="molecule type" value="Genomic_DNA"/>
</dbReference>
<feature type="transmembrane region" description="Helical" evidence="2">
    <location>
        <begin position="54"/>
        <end position="75"/>
    </location>
</feature>
<reference evidence="3 4" key="1">
    <citation type="submission" date="2024-05" db="EMBL/GenBank/DDBJ databases">
        <title>Sphingomonas sp. HF-S3 16S ribosomal RNA gene Genome sequencing and assembly.</title>
        <authorList>
            <person name="Lee H."/>
        </authorList>
    </citation>
    <scope>NUCLEOTIDE SEQUENCE [LARGE SCALE GENOMIC DNA]</scope>
    <source>
        <strain evidence="3 4">HF-S3</strain>
    </source>
</reference>
<organism evidence="3 4">
    <name type="scientific">Sphingomonas rustica</name>
    <dbReference type="NCBI Taxonomy" id="3103142"/>
    <lineage>
        <taxon>Bacteria</taxon>
        <taxon>Pseudomonadati</taxon>
        <taxon>Pseudomonadota</taxon>
        <taxon>Alphaproteobacteria</taxon>
        <taxon>Sphingomonadales</taxon>
        <taxon>Sphingomonadaceae</taxon>
        <taxon>Sphingomonas</taxon>
    </lineage>
</organism>
<dbReference type="Proteomes" id="UP001427805">
    <property type="component" value="Unassembled WGS sequence"/>
</dbReference>
<keyword evidence="2" id="KW-0812">Transmembrane</keyword>
<dbReference type="InterPro" id="IPR036259">
    <property type="entry name" value="MFS_trans_sf"/>
</dbReference>
<dbReference type="Pfam" id="PF13347">
    <property type="entry name" value="MFS_2"/>
    <property type="match status" value="1"/>
</dbReference>
<feature type="transmembrane region" description="Helical" evidence="2">
    <location>
        <begin position="149"/>
        <end position="171"/>
    </location>
</feature>
<feature type="transmembrane region" description="Helical" evidence="2">
    <location>
        <begin position="300"/>
        <end position="317"/>
    </location>
</feature>
<dbReference type="PANTHER" id="PTHR11328">
    <property type="entry name" value="MAJOR FACILITATOR SUPERFAMILY DOMAIN-CONTAINING PROTEIN"/>
    <property type="match status" value="1"/>
</dbReference>
<proteinExistence type="inferred from homology"/>
<evidence type="ECO:0000313" key="3">
    <source>
        <dbReference type="EMBL" id="MEN3747948.1"/>
    </source>
</evidence>
<feature type="transmembrane region" description="Helical" evidence="2">
    <location>
        <begin position="329"/>
        <end position="348"/>
    </location>
</feature>
<gene>
    <name evidence="3" type="ORF">TPR58_12285</name>
</gene>
<accession>A0ABV0B8Q3</accession>
<feature type="transmembrane region" description="Helical" evidence="2">
    <location>
        <begin position="409"/>
        <end position="430"/>
    </location>
</feature>
<keyword evidence="2" id="KW-1133">Transmembrane helix</keyword>
<feature type="transmembrane region" description="Helical" evidence="2">
    <location>
        <begin position="273"/>
        <end position="291"/>
    </location>
</feature>
<dbReference type="NCBIfam" id="TIGR00792">
    <property type="entry name" value="gph"/>
    <property type="match status" value="1"/>
</dbReference>
<dbReference type="InterPro" id="IPR001927">
    <property type="entry name" value="Na/Gal_symport"/>
</dbReference>
<evidence type="ECO:0000313" key="4">
    <source>
        <dbReference type="Proteomes" id="UP001427805"/>
    </source>
</evidence>
<evidence type="ECO:0000256" key="1">
    <source>
        <dbReference type="ARBA" id="ARBA00009617"/>
    </source>
</evidence>
<dbReference type="Gene3D" id="1.20.1250.20">
    <property type="entry name" value="MFS general substrate transporter like domains"/>
    <property type="match status" value="1"/>
</dbReference>
<dbReference type="PANTHER" id="PTHR11328:SF24">
    <property type="entry name" value="MAJOR FACILITATOR SUPERFAMILY (MFS) PROFILE DOMAIN-CONTAINING PROTEIN"/>
    <property type="match status" value="1"/>
</dbReference>
<comment type="similarity">
    <text evidence="1">Belongs to the sodium:galactoside symporter (TC 2.A.2) family.</text>
</comment>
<feature type="transmembrane region" description="Helical" evidence="2">
    <location>
        <begin position="87"/>
        <end position="104"/>
    </location>
</feature>
<feature type="transmembrane region" description="Helical" evidence="2">
    <location>
        <begin position="377"/>
        <end position="397"/>
    </location>
</feature>
<evidence type="ECO:0000256" key="2">
    <source>
        <dbReference type="SAM" id="Phobius"/>
    </source>
</evidence>
<feature type="transmembrane region" description="Helical" evidence="2">
    <location>
        <begin position="183"/>
        <end position="208"/>
    </location>
</feature>
<keyword evidence="2" id="KW-0472">Membrane</keyword>
<name>A0ABV0B8Q3_9SPHN</name>
<comment type="caution">
    <text evidence="3">The sequence shown here is derived from an EMBL/GenBank/DDBJ whole genome shotgun (WGS) entry which is preliminary data.</text>
</comment>
<protein>
    <submittedName>
        <fullName evidence="3">Glycoside-pentoside-hexuronide (GPH):cation symporter</fullName>
    </submittedName>
</protein>
<feature type="transmembrane region" description="Helical" evidence="2">
    <location>
        <begin position="234"/>
        <end position="253"/>
    </location>
</feature>
<dbReference type="SUPFAM" id="SSF103473">
    <property type="entry name" value="MFS general substrate transporter"/>
    <property type="match status" value="1"/>
</dbReference>
<keyword evidence="4" id="KW-1185">Reference proteome</keyword>